<protein>
    <submittedName>
        <fullName evidence="2">Glycosyltransferase</fullName>
    </submittedName>
</protein>
<evidence type="ECO:0000259" key="1">
    <source>
        <dbReference type="Pfam" id="PF00535"/>
    </source>
</evidence>
<gene>
    <name evidence="2" type="ORF">EVJ48_06360</name>
</gene>
<dbReference type="InterPro" id="IPR001173">
    <property type="entry name" value="Glyco_trans_2-like"/>
</dbReference>
<proteinExistence type="predicted"/>
<reference evidence="2 3" key="1">
    <citation type="submission" date="2019-01" db="EMBL/GenBank/DDBJ databases">
        <title>Insights into ecological role of a new deltaproteobacterial order Candidatus Sinidesulfobacterales (Sva0485) by metagenomics and metatranscriptomics.</title>
        <authorList>
            <person name="Tan S."/>
            <person name="Liu J."/>
            <person name="Fang Y."/>
            <person name="Hedlund B."/>
            <person name="Lian Z.-H."/>
            <person name="Huang L.-Y."/>
            <person name="Li J.-T."/>
            <person name="Huang L.-N."/>
            <person name="Li W.-J."/>
            <person name="Jiang H.-C."/>
            <person name="Dong H.-L."/>
            <person name="Shu W.-S."/>
        </authorList>
    </citation>
    <scope>NUCLEOTIDE SEQUENCE [LARGE SCALE GENOMIC DNA]</scope>
    <source>
        <strain evidence="2">AP4</strain>
    </source>
</reference>
<comment type="caution">
    <text evidence="2">The sequence shown here is derived from an EMBL/GenBank/DDBJ whole genome shotgun (WGS) entry which is preliminary data.</text>
</comment>
<accession>A0A520XBY9</accession>
<organism evidence="2 3">
    <name type="scientific">Candidatus Acidulodesulfobacterium acidiphilum</name>
    <dbReference type="NCBI Taxonomy" id="2597224"/>
    <lineage>
        <taxon>Bacteria</taxon>
        <taxon>Deltaproteobacteria</taxon>
        <taxon>Candidatus Acidulodesulfobacterales</taxon>
        <taxon>Candidatus Acidulodesulfobacterium</taxon>
    </lineage>
</organism>
<evidence type="ECO:0000313" key="2">
    <source>
        <dbReference type="EMBL" id="RZV38727.1"/>
    </source>
</evidence>
<name>A0A520XBY9_9DELT</name>
<dbReference type="AlphaFoldDB" id="A0A520XBY9"/>
<dbReference type="Proteomes" id="UP000322454">
    <property type="component" value="Unassembled WGS sequence"/>
</dbReference>
<dbReference type="EMBL" id="SHMQ01000015">
    <property type="protein sequence ID" value="RZV38727.1"/>
    <property type="molecule type" value="Genomic_DNA"/>
</dbReference>
<sequence length="310" mass="36504">MKLSGFTYIRNGSSLHYPFIESIKSLLPIVDEYVVLVCDSTDDTKELIENISDPKIKIYDSDWNDAEKLKGEIHSHKTNESLKHITGDFGFYLQGDELIHEKDYDGILKFLEENKDDASIKGFVFNYMHFFGGFFSYPKKEYMEKIFYYDKETRIIRNDKTVLSSGDATGFAEISGKAVSLENGNALKMPEDIKIYHYGKALKPEYNYKKELNTLNINESKLTRKLKTWAFNFSPKVDKYIFNDFNFLEFVDKENLQFHPEPIRYLAAQQDWDVKDFINYKRKPNAIRRFFKITVYRIINEIYSGIKKIK</sequence>
<feature type="domain" description="Glycosyltransferase 2-like" evidence="1">
    <location>
        <begin position="20"/>
        <end position="157"/>
    </location>
</feature>
<dbReference type="SUPFAM" id="SSF53448">
    <property type="entry name" value="Nucleotide-diphospho-sugar transferases"/>
    <property type="match status" value="1"/>
</dbReference>
<dbReference type="Pfam" id="PF00535">
    <property type="entry name" value="Glycos_transf_2"/>
    <property type="match status" value="1"/>
</dbReference>
<dbReference type="Gene3D" id="3.90.550.10">
    <property type="entry name" value="Spore Coat Polysaccharide Biosynthesis Protein SpsA, Chain A"/>
    <property type="match status" value="1"/>
</dbReference>
<dbReference type="InterPro" id="IPR029044">
    <property type="entry name" value="Nucleotide-diphossugar_trans"/>
</dbReference>
<evidence type="ECO:0000313" key="3">
    <source>
        <dbReference type="Proteomes" id="UP000322454"/>
    </source>
</evidence>